<sequence>MSNRHLARTIAMQSLYQWDFNGQTAGALNSYIEFNRREFAPNFDDGGYVKTTLDGVFAHFDEINDLICRFAPNWPLENMMVIDRSILRIGAYELKYVPLIPSKVAINEAIELAKSFGGEASGRFVNGVLGAIYKDMLVREEIKDIDKLPLKQKEKEEDSSTKSVETPS</sequence>
<dbReference type="InterPro" id="IPR011605">
    <property type="entry name" value="NusB_fam"/>
</dbReference>
<dbReference type="PATRIC" id="fig|1618985.3.peg.22"/>
<dbReference type="PANTHER" id="PTHR11078">
    <property type="entry name" value="N UTILIZATION SUBSTANCE PROTEIN B-RELATED"/>
    <property type="match status" value="1"/>
</dbReference>
<proteinExistence type="inferred from homology"/>
<evidence type="ECO:0000313" key="10">
    <source>
        <dbReference type="Proteomes" id="UP000034616"/>
    </source>
</evidence>
<dbReference type="Gene3D" id="1.10.940.10">
    <property type="entry name" value="NusB-like"/>
    <property type="match status" value="1"/>
</dbReference>
<evidence type="ECO:0000256" key="4">
    <source>
        <dbReference type="ARBA" id="ARBA00023015"/>
    </source>
</evidence>
<evidence type="ECO:0000256" key="5">
    <source>
        <dbReference type="ARBA" id="ARBA00023163"/>
    </source>
</evidence>
<evidence type="ECO:0000256" key="2">
    <source>
        <dbReference type="ARBA" id="ARBA00022814"/>
    </source>
</evidence>
<comment type="caution">
    <text evidence="9">The sequence shown here is derived from an EMBL/GenBank/DDBJ whole genome shotgun (WGS) entry which is preliminary data.</text>
</comment>
<comment type="similarity">
    <text evidence="1 6">Belongs to the NusB family.</text>
</comment>
<evidence type="ECO:0000256" key="1">
    <source>
        <dbReference type="ARBA" id="ARBA00005952"/>
    </source>
</evidence>
<feature type="domain" description="NusB/RsmB/TIM44" evidence="8">
    <location>
        <begin position="7"/>
        <end position="134"/>
    </location>
</feature>
<feature type="compositionally biased region" description="Basic and acidic residues" evidence="7">
    <location>
        <begin position="149"/>
        <end position="160"/>
    </location>
</feature>
<dbReference type="AlphaFoldDB" id="A0A0G0UJR6"/>
<reference evidence="9 10" key="1">
    <citation type="journal article" date="2015" name="Nature">
        <title>rRNA introns, odd ribosomes, and small enigmatic genomes across a large radiation of phyla.</title>
        <authorList>
            <person name="Brown C.T."/>
            <person name="Hug L.A."/>
            <person name="Thomas B.C."/>
            <person name="Sharon I."/>
            <person name="Castelle C.J."/>
            <person name="Singh A."/>
            <person name="Wilkins M.J."/>
            <person name="Williams K.H."/>
            <person name="Banfield J.F."/>
        </authorList>
    </citation>
    <scope>NUCLEOTIDE SEQUENCE [LARGE SCALE GENOMIC DNA]</scope>
</reference>
<keyword evidence="5 6" id="KW-0804">Transcription</keyword>
<dbReference type="PANTHER" id="PTHR11078:SF3">
    <property type="entry name" value="ANTITERMINATION NUSB DOMAIN-CONTAINING PROTEIN"/>
    <property type="match status" value="1"/>
</dbReference>
<evidence type="ECO:0000256" key="3">
    <source>
        <dbReference type="ARBA" id="ARBA00022884"/>
    </source>
</evidence>
<evidence type="ECO:0000256" key="6">
    <source>
        <dbReference type="HAMAP-Rule" id="MF_00073"/>
    </source>
</evidence>
<organism evidence="9 10">
    <name type="scientific">Candidatus Uhrbacteria bacterium GW2011_GWC2_41_11</name>
    <dbReference type="NCBI Taxonomy" id="1618985"/>
    <lineage>
        <taxon>Bacteria</taxon>
        <taxon>Candidatus Uhriibacteriota</taxon>
    </lineage>
</organism>
<dbReference type="GO" id="GO:0006353">
    <property type="term" value="P:DNA-templated transcription termination"/>
    <property type="evidence" value="ECO:0007669"/>
    <property type="project" value="UniProtKB-UniRule"/>
</dbReference>
<evidence type="ECO:0000256" key="7">
    <source>
        <dbReference type="SAM" id="MobiDB-lite"/>
    </source>
</evidence>
<dbReference type="EMBL" id="LCAH01000001">
    <property type="protein sequence ID" value="KKR87741.1"/>
    <property type="molecule type" value="Genomic_DNA"/>
</dbReference>
<name>A0A0G0UJR6_9BACT</name>
<dbReference type="NCBIfam" id="TIGR01951">
    <property type="entry name" value="nusB"/>
    <property type="match status" value="1"/>
</dbReference>
<keyword evidence="2 6" id="KW-0889">Transcription antitermination</keyword>
<dbReference type="InterPro" id="IPR006027">
    <property type="entry name" value="NusB_RsmB_TIM44"/>
</dbReference>
<dbReference type="InterPro" id="IPR035926">
    <property type="entry name" value="NusB-like_sf"/>
</dbReference>
<dbReference type="HAMAP" id="MF_00073">
    <property type="entry name" value="NusB"/>
    <property type="match status" value="1"/>
</dbReference>
<evidence type="ECO:0000313" key="9">
    <source>
        <dbReference type="EMBL" id="KKR87741.1"/>
    </source>
</evidence>
<keyword evidence="3 6" id="KW-0694">RNA-binding</keyword>
<dbReference type="Proteomes" id="UP000034616">
    <property type="component" value="Unassembled WGS sequence"/>
</dbReference>
<keyword evidence="4 6" id="KW-0805">Transcription regulation</keyword>
<dbReference type="GO" id="GO:0031564">
    <property type="term" value="P:transcription antitermination"/>
    <property type="evidence" value="ECO:0007669"/>
    <property type="project" value="UniProtKB-KW"/>
</dbReference>
<dbReference type="Pfam" id="PF01029">
    <property type="entry name" value="NusB"/>
    <property type="match status" value="1"/>
</dbReference>
<accession>A0A0G0UJR6</accession>
<dbReference type="SUPFAM" id="SSF48013">
    <property type="entry name" value="NusB-like"/>
    <property type="match status" value="1"/>
</dbReference>
<dbReference type="GO" id="GO:0003723">
    <property type="term" value="F:RNA binding"/>
    <property type="evidence" value="ECO:0007669"/>
    <property type="project" value="UniProtKB-UniRule"/>
</dbReference>
<comment type="function">
    <text evidence="6">Involved in transcription antitermination. Required for transcription of ribosomal RNA (rRNA) genes. Binds specifically to the boxA antiterminator sequence of the ribosomal RNA (rrn) operons.</text>
</comment>
<gene>
    <name evidence="6" type="primary">nusB</name>
    <name evidence="9" type="ORF">UU35_C0001G0022</name>
</gene>
<dbReference type="GO" id="GO:0005829">
    <property type="term" value="C:cytosol"/>
    <property type="evidence" value="ECO:0007669"/>
    <property type="project" value="TreeGrafter"/>
</dbReference>
<protein>
    <recommendedName>
        <fullName evidence="6">Transcription antitermination protein NusB</fullName>
    </recommendedName>
    <alternativeName>
        <fullName evidence="6">Antitermination factor NusB</fullName>
    </alternativeName>
</protein>
<evidence type="ECO:0000259" key="8">
    <source>
        <dbReference type="Pfam" id="PF01029"/>
    </source>
</evidence>
<feature type="region of interest" description="Disordered" evidence="7">
    <location>
        <begin position="149"/>
        <end position="168"/>
    </location>
</feature>